<protein>
    <submittedName>
        <fullName evidence="2">Uncharacterized protein</fullName>
    </submittedName>
</protein>
<feature type="signal peptide" evidence="1">
    <location>
        <begin position="1"/>
        <end position="23"/>
    </location>
</feature>
<feature type="chain" id="PRO_5042970000" evidence="1">
    <location>
        <begin position="24"/>
        <end position="173"/>
    </location>
</feature>
<proteinExistence type="predicted"/>
<keyword evidence="1" id="KW-0732">Signal</keyword>
<evidence type="ECO:0000256" key="1">
    <source>
        <dbReference type="SAM" id="SignalP"/>
    </source>
</evidence>
<accession>A0AAN7P3M3</accession>
<comment type="caution">
    <text evidence="2">The sequence shown here is derived from an EMBL/GenBank/DDBJ whole genome shotgun (WGS) entry which is preliminary data.</text>
</comment>
<organism evidence="2 3">
    <name type="scientific">Aquatica leii</name>
    <dbReference type="NCBI Taxonomy" id="1421715"/>
    <lineage>
        <taxon>Eukaryota</taxon>
        <taxon>Metazoa</taxon>
        <taxon>Ecdysozoa</taxon>
        <taxon>Arthropoda</taxon>
        <taxon>Hexapoda</taxon>
        <taxon>Insecta</taxon>
        <taxon>Pterygota</taxon>
        <taxon>Neoptera</taxon>
        <taxon>Endopterygota</taxon>
        <taxon>Coleoptera</taxon>
        <taxon>Polyphaga</taxon>
        <taxon>Elateriformia</taxon>
        <taxon>Elateroidea</taxon>
        <taxon>Lampyridae</taxon>
        <taxon>Luciolinae</taxon>
        <taxon>Aquatica</taxon>
    </lineage>
</organism>
<reference evidence="3" key="1">
    <citation type="submission" date="2023-01" db="EMBL/GenBank/DDBJ databases">
        <title>Key to firefly adult light organ development and bioluminescence: homeobox transcription factors regulate luciferase expression and transportation to peroxisome.</title>
        <authorList>
            <person name="Fu X."/>
        </authorList>
    </citation>
    <scope>NUCLEOTIDE SEQUENCE [LARGE SCALE GENOMIC DNA]</scope>
</reference>
<sequence length="173" mass="19924">MSRRFIFFILCAILANLAVPCLSINSQSIKTKIVSSTFFDYNETLPSNSSVADAFVLNSNLPLETQLRLASALTFIYKTEGNPIQRLLKFQKETTKMYSYAYWNVVSNFGNITYYSQCYIYLQMNNDRIFAFGLITLRNKILRQLHCLSHLGQQTRLYDSLCGHTLAKMLRSL</sequence>
<evidence type="ECO:0000313" key="2">
    <source>
        <dbReference type="EMBL" id="KAK4873561.1"/>
    </source>
</evidence>
<dbReference type="Proteomes" id="UP001353858">
    <property type="component" value="Unassembled WGS sequence"/>
</dbReference>
<keyword evidence="3" id="KW-1185">Reference proteome</keyword>
<gene>
    <name evidence="2" type="ORF">RN001_012921</name>
</gene>
<evidence type="ECO:0000313" key="3">
    <source>
        <dbReference type="Proteomes" id="UP001353858"/>
    </source>
</evidence>
<dbReference type="AlphaFoldDB" id="A0AAN7P3M3"/>
<name>A0AAN7P3M3_9COLE</name>
<dbReference type="EMBL" id="JARPUR010000006">
    <property type="protein sequence ID" value="KAK4873561.1"/>
    <property type="molecule type" value="Genomic_DNA"/>
</dbReference>